<keyword evidence="2" id="KW-1185">Reference proteome</keyword>
<dbReference type="PANTHER" id="PTHR38474">
    <property type="entry name" value="SLR0299 PROTEIN"/>
    <property type="match status" value="1"/>
</dbReference>
<sequence>MPSETLRHASGAEFYVIDKSTWERAVYFDYYYSRIKCKYTLNANLDITHLVEGQKQRGLKFFPVMLYVIMRAVNRNKEFRMSFNEKGELGYWEYVVPSYTLFHNETKTFTDVWSDYSDDFDTFYQTVVADIRTYGNITGVIKARPDQPRNFCPVSSLPWLSFTGFAQDTYAESSLLFPLIKFGKYFQEGGKILLPVAVFVSHAVADGYHTCKLINDMQEIAQSLWKEV</sequence>
<protein>
    <submittedName>
        <fullName evidence="1">Chloramphenicol acetyltransferase CAT</fullName>
    </submittedName>
</protein>
<reference evidence="1 2" key="1">
    <citation type="submission" date="2020-08" db="EMBL/GenBank/DDBJ databases">
        <title>A Genomic Blueprint of the Chicken Gut Microbiome.</title>
        <authorList>
            <person name="Gilroy R."/>
            <person name="Ravi A."/>
            <person name="Getino M."/>
            <person name="Pursley I."/>
            <person name="Horton D.L."/>
            <person name="Alikhan N.-F."/>
            <person name="Baker D."/>
            <person name="Gharbi K."/>
            <person name="Hall N."/>
            <person name="Watson M."/>
            <person name="Adriaenssens E.M."/>
            <person name="Foster-Nyarko E."/>
            <person name="Jarju S."/>
            <person name="Secka A."/>
            <person name="Antonio M."/>
            <person name="Oren A."/>
            <person name="Chaudhuri R."/>
            <person name="La Ragione R.M."/>
            <person name="Hildebrand F."/>
            <person name="Pallen M.J."/>
        </authorList>
    </citation>
    <scope>NUCLEOTIDE SEQUENCE [LARGE SCALE GENOMIC DNA]</scope>
    <source>
        <strain evidence="1 2">Sa1YUN3</strain>
    </source>
</reference>
<accession>A0ABR8V7L5</accession>
<dbReference type="Gene3D" id="3.30.559.10">
    <property type="entry name" value="Chloramphenicol acetyltransferase-like domain"/>
    <property type="match status" value="1"/>
</dbReference>
<dbReference type="Proteomes" id="UP000616346">
    <property type="component" value="Unassembled WGS sequence"/>
</dbReference>
<organism evidence="1 2">
    <name type="scientific">Phocaeicola faecium</name>
    <dbReference type="NCBI Taxonomy" id="2762213"/>
    <lineage>
        <taxon>Bacteria</taxon>
        <taxon>Pseudomonadati</taxon>
        <taxon>Bacteroidota</taxon>
        <taxon>Bacteroidia</taxon>
        <taxon>Bacteroidales</taxon>
        <taxon>Bacteroidaceae</taxon>
        <taxon>Phocaeicola</taxon>
    </lineage>
</organism>
<comment type="caution">
    <text evidence="1">The sequence shown here is derived from an EMBL/GenBank/DDBJ whole genome shotgun (WGS) entry which is preliminary data.</text>
</comment>
<proteinExistence type="predicted"/>
<dbReference type="PIRSF" id="PIRSF000440">
    <property type="entry name" value="CAT"/>
    <property type="match status" value="1"/>
</dbReference>
<gene>
    <name evidence="1" type="ORF">H9626_00785</name>
</gene>
<name>A0ABR8V7L5_9BACT</name>
<evidence type="ECO:0000313" key="2">
    <source>
        <dbReference type="Proteomes" id="UP000616346"/>
    </source>
</evidence>
<dbReference type="Pfam" id="PF00302">
    <property type="entry name" value="CAT"/>
    <property type="match status" value="1"/>
</dbReference>
<dbReference type="SMART" id="SM01059">
    <property type="entry name" value="CAT"/>
    <property type="match status" value="1"/>
</dbReference>
<dbReference type="InterPro" id="IPR001707">
    <property type="entry name" value="Cmp_AcTrfase"/>
</dbReference>
<dbReference type="EMBL" id="JACSPQ010000001">
    <property type="protein sequence ID" value="MBD8000763.1"/>
    <property type="molecule type" value="Genomic_DNA"/>
</dbReference>
<evidence type="ECO:0000313" key="1">
    <source>
        <dbReference type="EMBL" id="MBD8000763.1"/>
    </source>
</evidence>
<dbReference type="SUPFAM" id="SSF52777">
    <property type="entry name" value="CoA-dependent acyltransferases"/>
    <property type="match status" value="1"/>
</dbReference>
<dbReference type="PANTHER" id="PTHR38474:SF2">
    <property type="entry name" value="CHLORAMPHENICOL ACETYLTRANSFERASE"/>
    <property type="match status" value="1"/>
</dbReference>
<dbReference type="RefSeq" id="WP_191709834.1">
    <property type="nucleotide sequence ID" value="NZ_JACSPQ010000001.1"/>
</dbReference>
<dbReference type="InterPro" id="IPR023213">
    <property type="entry name" value="CAT-like_dom_sf"/>
</dbReference>